<dbReference type="Gene3D" id="3.30.530.20">
    <property type="match status" value="1"/>
</dbReference>
<keyword evidence="2" id="KW-1185">Reference proteome</keyword>
<dbReference type="RefSeq" id="WP_133766858.1">
    <property type="nucleotide sequence ID" value="NZ_BAAARP010000005.1"/>
</dbReference>
<dbReference type="EMBL" id="SOAM01000003">
    <property type="protein sequence ID" value="TDS75576.1"/>
    <property type="molecule type" value="Genomic_DNA"/>
</dbReference>
<accession>A0A4R7FJ35</accession>
<dbReference type="InterPro" id="IPR019587">
    <property type="entry name" value="Polyketide_cyclase/dehydratase"/>
</dbReference>
<sequence>MLIDRPHVGPSATAFARSPLPPAVALERIAAYPIPDMFVGWGVFPAVTAVDDETWDHVGASRVHRLADGGTVTETMIEYTAGTGFAYELVGFTDVFGKLVHGVRGEWSASPDGTGALLRWTWEFAPRPFRRTLMALVVGPLWNAYMRRMITAVTAAVSEEPARA</sequence>
<dbReference type="InterPro" id="IPR023393">
    <property type="entry name" value="START-like_dom_sf"/>
</dbReference>
<name>A0A4R7FJ35_9MICO</name>
<evidence type="ECO:0000313" key="2">
    <source>
        <dbReference type="Proteomes" id="UP000295344"/>
    </source>
</evidence>
<dbReference type="OrthoDB" id="4724764at2"/>
<gene>
    <name evidence="1" type="ORF">CLV52_2683</name>
</gene>
<comment type="caution">
    <text evidence="1">The sequence shown here is derived from an EMBL/GenBank/DDBJ whole genome shotgun (WGS) entry which is preliminary data.</text>
</comment>
<evidence type="ECO:0000313" key="1">
    <source>
        <dbReference type="EMBL" id="TDS75576.1"/>
    </source>
</evidence>
<proteinExistence type="predicted"/>
<dbReference type="Proteomes" id="UP000295344">
    <property type="component" value="Unassembled WGS sequence"/>
</dbReference>
<organism evidence="1 2">
    <name type="scientific">Amnibacterium kyonggiense</name>
    <dbReference type="NCBI Taxonomy" id="595671"/>
    <lineage>
        <taxon>Bacteria</taxon>
        <taxon>Bacillati</taxon>
        <taxon>Actinomycetota</taxon>
        <taxon>Actinomycetes</taxon>
        <taxon>Micrococcales</taxon>
        <taxon>Microbacteriaceae</taxon>
        <taxon>Amnibacterium</taxon>
    </lineage>
</organism>
<dbReference type="Pfam" id="PF10604">
    <property type="entry name" value="Polyketide_cyc2"/>
    <property type="match status" value="1"/>
</dbReference>
<dbReference type="SUPFAM" id="SSF55961">
    <property type="entry name" value="Bet v1-like"/>
    <property type="match status" value="1"/>
</dbReference>
<protein>
    <submittedName>
        <fullName evidence="1">Polyketide cyclase/dehydrase/lipid transport protein</fullName>
    </submittedName>
</protein>
<reference evidence="1 2" key="1">
    <citation type="submission" date="2019-03" db="EMBL/GenBank/DDBJ databases">
        <title>Genomic Encyclopedia of Archaeal and Bacterial Type Strains, Phase II (KMG-II): from individual species to whole genera.</title>
        <authorList>
            <person name="Goeker M."/>
        </authorList>
    </citation>
    <scope>NUCLEOTIDE SEQUENCE [LARGE SCALE GENOMIC DNA]</scope>
    <source>
        <strain evidence="1 2">DSM 24782</strain>
    </source>
</reference>
<dbReference type="AlphaFoldDB" id="A0A4R7FJ35"/>